<dbReference type="SUPFAM" id="SSF57756">
    <property type="entry name" value="Retrovirus zinc finger-like domains"/>
    <property type="match status" value="1"/>
</dbReference>
<evidence type="ECO:0000256" key="2">
    <source>
        <dbReference type="SAM" id="MobiDB-lite"/>
    </source>
</evidence>
<gene>
    <name evidence="4" type="ORF">LAZ67_14003461</name>
</gene>
<dbReference type="PROSITE" id="PS50158">
    <property type="entry name" value="ZF_CCHC"/>
    <property type="match status" value="1"/>
</dbReference>
<evidence type="ECO:0000259" key="3">
    <source>
        <dbReference type="PROSITE" id="PS50158"/>
    </source>
</evidence>
<keyword evidence="1" id="KW-0863">Zinc-finger</keyword>
<feature type="domain" description="CCHC-type" evidence="3">
    <location>
        <begin position="197"/>
        <end position="212"/>
    </location>
</feature>
<feature type="compositionally biased region" description="Polar residues" evidence="2">
    <location>
        <begin position="235"/>
        <end position="247"/>
    </location>
</feature>
<feature type="region of interest" description="Disordered" evidence="2">
    <location>
        <begin position="229"/>
        <end position="299"/>
    </location>
</feature>
<accession>A0ABY6L7L0</accession>
<name>A0ABY6L7L0_9ARAC</name>
<organism evidence="4 5">
    <name type="scientific">Cordylochernes scorpioides</name>
    <dbReference type="NCBI Taxonomy" id="51811"/>
    <lineage>
        <taxon>Eukaryota</taxon>
        <taxon>Metazoa</taxon>
        <taxon>Ecdysozoa</taxon>
        <taxon>Arthropoda</taxon>
        <taxon>Chelicerata</taxon>
        <taxon>Arachnida</taxon>
        <taxon>Pseudoscorpiones</taxon>
        <taxon>Cheliferoidea</taxon>
        <taxon>Chernetidae</taxon>
        <taxon>Cordylochernes</taxon>
    </lineage>
</organism>
<evidence type="ECO:0000313" key="4">
    <source>
        <dbReference type="EMBL" id="UYV77156.1"/>
    </source>
</evidence>
<keyword evidence="1" id="KW-0862">Zinc</keyword>
<sequence>MRREGRLCRCIVYRDIVIFEGGLGFSTAVESWSQSPKMWITAPMASRASRRSSVQIRGNTRKLGPPDLTHSTRESVSGTCWEGHQHGGPICCVLPPIRGEDACCTALVLSRLSNKFKASPSIFAAQFIDTPPPDLRDVIHSEVQQTLAPISAPRQPESFRPRRQYLPQIDQGSRRRTERPSNNQRIQWRTEDERPICFHCGRPGHVTRYCRDKRQAFADARLGRETVDFGRPRTENYTMGESGSELSQGRFRNPSPYPNSGRIQAPRTTSKSPARRPSRSPSRRNGASSGGEAATDENPPCCIAAKMEKNWISANIQVRKVQALVETGAEFSVIYKTSDVL</sequence>
<evidence type="ECO:0000313" key="5">
    <source>
        <dbReference type="Proteomes" id="UP001235939"/>
    </source>
</evidence>
<protein>
    <recommendedName>
        <fullName evidence="3">CCHC-type domain-containing protein</fullName>
    </recommendedName>
</protein>
<dbReference type="InterPro" id="IPR036875">
    <property type="entry name" value="Znf_CCHC_sf"/>
</dbReference>
<keyword evidence="5" id="KW-1185">Reference proteome</keyword>
<dbReference type="InterPro" id="IPR001878">
    <property type="entry name" value="Znf_CCHC"/>
</dbReference>
<feature type="region of interest" description="Disordered" evidence="2">
    <location>
        <begin position="148"/>
        <end position="185"/>
    </location>
</feature>
<dbReference type="EMBL" id="CP092876">
    <property type="protein sequence ID" value="UYV77156.1"/>
    <property type="molecule type" value="Genomic_DNA"/>
</dbReference>
<reference evidence="4 5" key="1">
    <citation type="submission" date="2022-01" db="EMBL/GenBank/DDBJ databases">
        <title>A chromosomal length assembly of Cordylochernes scorpioides.</title>
        <authorList>
            <person name="Zeh D."/>
            <person name="Zeh J."/>
        </authorList>
    </citation>
    <scope>NUCLEOTIDE SEQUENCE [LARGE SCALE GENOMIC DNA]</scope>
    <source>
        <strain evidence="4">IN4F17</strain>
        <tissue evidence="4">Whole Body</tissue>
    </source>
</reference>
<proteinExistence type="predicted"/>
<evidence type="ECO:0000256" key="1">
    <source>
        <dbReference type="PROSITE-ProRule" id="PRU00047"/>
    </source>
</evidence>
<feature type="compositionally biased region" description="Basic residues" evidence="2">
    <location>
        <begin position="273"/>
        <end position="282"/>
    </location>
</feature>
<keyword evidence="1" id="KW-0479">Metal-binding</keyword>
<dbReference type="Proteomes" id="UP001235939">
    <property type="component" value="Chromosome 14"/>
</dbReference>